<evidence type="ECO:0000256" key="1">
    <source>
        <dbReference type="ARBA" id="ARBA00023145"/>
    </source>
</evidence>
<dbReference type="InParanoid" id="G5BAB6"/>
<dbReference type="PANTHER" id="PTHR32194">
    <property type="entry name" value="METALLOPROTEASE TLDD"/>
    <property type="match status" value="1"/>
</dbReference>
<sequence length="131" mass="14320">MALASMLERSLPMKLHGVFRLRGHADILDLGLRSLSDELSLAVLSWGVPGELRIKIFHGTTTQGFKLHHRVIVAVDSQATVGAYISTYTAKKMIEINPYLLGTMTGGTTDCSFGQLVNVESVSFEIRKASQ</sequence>
<keyword evidence="3" id="KW-0647">Proteasome</keyword>
<dbReference type="InterPro" id="IPR029055">
    <property type="entry name" value="Ntn_hydrolases_N"/>
</dbReference>
<gene>
    <name evidence="3" type="ORF">GW7_01039</name>
</gene>
<dbReference type="STRING" id="10181.G5BAB6"/>
<reference evidence="3 4" key="1">
    <citation type="journal article" date="2011" name="Nature">
        <title>Genome sequencing reveals insights into physiology and longevity of the naked mole rat.</title>
        <authorList>
            <person name="Kim E.B."/>
            <person name="Fang X."/>
            <person name="Fushan A.A."/>
            <person name="Huang Z."/>
            <person name="Lobanov A.V."/>
            <person name="Han L."/>
            <person name="Marino S.M."/>
            <person name="Sun X."/>
            <person name="Turanov A.A."/>
            <person name="Yang P."/>
            <person name="Yim S.H."/>
            <person name="Zhao X."/>
            <person name="Kasaikina M.V."/>
            <person name="Stoletzki N."/>
            <person name="Peng C."/>
            <person name="Polak P."/>
            <person name="Xiong Z."/>
            <person name="Kiezun A."/>
            <person name="Zhu Y."/>
            <person name="Chen Y."/>
            <person name="Kryukov G.V."/>
            <person name="Zhang Q."/>
            <person name="Peshkin L."/>
            <person name="Yang L."/>
            <person name="Bronson R.T."/>
            <person name="Buffenstein R."/>
            <person name="Wang B."/>
            <person name="Han C."/>
            <person name="Li Q."/>
            <person name="Chen L."/>
            <person name="Zhao W."/>
            <person name="Sunyaev S.R."/>
            <person name="Park T.J."/>
            <person name="Zhang G."/>
            <person name="Wang J."/>
            <person name="Gladyshev V.N."/>
        </authorList>
    </citation>
    <scope>NUCLEOTIDE SEQUENCE [LARGE SCALE GENOMIC DNA]</scope>
</reference>
<name>G5BAB6_HETGA</name>
<dbReference type="AlphaFoldDB" id="G5BAB6"/>
<dbReference type="GO" id="GO:0051603">
    <property type="term" value="P:proteolysis involved in protein catabolic process"/>
    <property type="evidence" value="ECO:0007669"/>
    <property type="project" value="InterPro"/>
</dbReference>
<keyword evidence="2" id="KW-0539">Nucleus</keyword>
<organism evidence="3 4">
    <name type="scientific">Heterocephalus glaber</name>
    <name type="common">Naked mole rat</name>
    <dbReference type="NCBI Taxonomy" id="10181"/>
    <lineage>
        <taxon>Eukaryota</taxon>
        <taxon>Metazoa</taxon>
        <taxon>Chordata</taxon>
        <taxon>Craniata</taxon>
        <taxon>Vertebrata</taxon>
        <taxon>Euteleostomi</taxon>
        <taxon>Mammalia</taxon>
        <taxon>Eutheria</taxon>
        <taxon>Euarchontoglires</taxon>
        <taxon>Glires</taxon>
        <taxon>Rodentia</taxon>
        <taxon>Hystricomorpha</taxon>
        <taxon>Bathyergidae</taxon>
        <taxon>Heterocephalus</taxon>
    </lineage>
</organism>
<dbReference type="Pfam" id="PF00227">
    <property type="entry name" value="Proteasome"/>
    <property type="match status" value="1"/>
</dbReference>
<dbReference type="PANTHER" id="PTHR32194:SF11">
    <property type="entry name" value="PROTEASOME SUBUNIT BETA"/>
    <property type="match status" value="1"/>
</dbReference>
<dbReference type="GO" id="GO:0005839">
    <property type="term" value="C:proteasome core complex"/>
    <property type="evidence" value="ECO:0007669"/>
    <property type="project" value="InterPro"/>
</dbReference>
<protein>
    <submittedName>
        <fullName evidence="3">Proteasome subunit beta type-5</fullName>
    </submittedName>
</protein>
<dbReference type="EMBL" id="JH169228">
    <property type="protein sequence ID" value="EHB06227.1"/>
    <property type="molecule type" value="Genomic_DNA"/>
</dbReference>
<evidence type="ECO:0000313" key="3">
    <source>
        <dbReference type="EMBL" id="EHB06227.1"/>
    </source>
</evidence>
<evidence type="ECO:0000256" key="2">
    <source>
        <dbReference type="ARBA" id="ARBA00023242"/>
    </source>
</evidence>
<dbReference type="GO" id="GO:0005737">
    <property type="term" value="C:cytoplasm"/>
    <property type="evidence" value="ECO:0007669"/>
    <property type="project" value="TreeGrafter"/>
</dbReference>
<accession>G5BAB6</accession>
<keyword evidence="1" id="KW-0865">Zymogen</keyword>
<dbReference type="Proteomes" id="UP000006813">
    <property type="component" value="Unassembled WGS sequence"/>
</dbReference>
<proteinExistence type="predicted"/>
<evidence type="ECO:0000313" key="4">
    <source>
        <dbReference type="Proteomes" id="UP000006813"/>
    </source>
</evidence>
<dbReference type="InterPro" id="IPR023333">
    <property type="entry name" value="Proteasome_suB-type"/>
</dbReference>
<dbReference type="SUPFAM" id="SSF56235">
    <property type="entry name" value="N-terminal nucleophile aminohydrolases (Ntn hydrolases)"/>
    <property type="match status" value="1"/>
</dbReference>
<dbReference type="Gene3D" id="3.60.20.10">
    <property type="entry name" value="Glutamine Phosphoribosylpyrophosphate, subunit 1, domain 1"/>
    <property type="match status" value="1"/>
</dbReference>
<dbReference type="InterPro" id="IPR001353">
    <property type="entry name" value="Proteasome_sua/b"/>
</dbReference>